<sequence length="156" mass="18176">MSFLVNYLLVFIRFYMLSFFVCAFSAIPIPNRAYYQLSLSICSLHLKFNCENANLLLIVELPDMNDFIVCNVCTSLPQKLHLTKFVFCTLKSVLYKVQFTWRLAMWIILIGKVLTIFFIFFWCTVIVFNELTNFVNLWVLNVGKGFIGVDRTVPAQ</sequence>
<protein>
    <submittedName>
        <fullName evidence="2">Uncharacterized protein</fullName>
    </submittedName>
</protein>
<accession>A0AC34QC67</accession>
<reference evidence="2" key="1">
    <citation type="submission" date="2022-11" db="UniProtKB">
        <authorList>
            <consortium name="WormBaseParasite"/>
        </authorList>
    </citation>
    <scope>IDENTIFICATION</scope>
</reference>
<evidence type="ECO:0000313" key="2">
    <source>
        <dbReference type="WBParaSite" id="JU765_v2.g14896.t1"/>
    </source>
</evidence>
<proteinExistence type="predicted"/>
<name>A0AC34QC67_9BILA</name>
<evidence type="ECO:0000313" key="1">
    <source>
        <dbReference type="Proteomes" id="UP000887576"/>
    </source>
</evidence>
<dbReference type="WBParaSite" id="JU765_v2.g14896.t1">
    <property type="protein sequence ID" value="JU765_v2.g14896.t1"/>
    <property type="gene ID" value="JU765_v2.g14896"/>
</dbReference>
<dbReference type="Proteomes" id="UP000887576">
    <property type="component" value="Unplaced"/>
</dbReference>
<organism evidence="1 2">
    <name type="scientific">Panagrolaimus sp. JU765</name>
    <dbReference type="NCBI Taxonomy" id="591449"/>
    <lineage>
        <taxon>Eukaryota</taxon>
        <taxon>Metazoa</taxon>
        <taxon>Ecdysozoa</taxon>
        <taxon>Nematoda</taxon>
        <taxon>Chromadorea</taxon>
        <taxon>Rhabditida</taxon>
        <taxon>Tylenchina</taxon>
        <taxon>Panagrolaimomorpha</taxon>
        <taxon>Panagrolaimoidea</taxon>
        <taxon>Panagrolaimidae</taxon>
        <taxon>Panagrolaimus</taxon>
    </lineage>
</organism>